<evidence type="ECO:0000256" key="17">
    <source>
        <dbReference type="ARBA" id="ARBA00048679"/>
    </source>
</evidence>
<evidence type="ECO:0000256" key="5">
    <source>
        <dbReference type="ARBA" id="ARBA00022692"/>
    </source>
</evidence>
<dbReference type="GO" id="GO:0051707">
    <property type="term" value="P:response to other organism"/>
    <property type="evidence" value="ECO:0007669"/>
    <property type="project" value="UniProtKB-ARBA"/>
</dbReference>
<dbReference type="Pfam" id="PF00069">
    <property type="entry name" value="Pkinase"/>
    <property type="match status" value="1"/>
</dbReference>
<feature type="signal peptide" evidence="21">
    <location>
        <begin position="1"/>
        <end position="21"/>
    </location>
</feature>
<keyword evidence="13" id="KW-1015">Disulfide bond</keyword>
<evidence type="ECO:0000256" key="16">
    <source>
        <dbReference type="ARBA" id="ARBA00047899"/>
    </source>
</evidence>
<dbReference type="PANTHER" id="PTHR47976">
    <property type="entry name" value="G-TYPE LECTIN S-RECEPTOR-LIKE SERINE/THREONINE-PROTEIN KINASE SD2-5"/>
    <property type="match status" value="1"/>
</dbReference>
<feature type="domain" description="Bulb-type lectin" evidence="23">
    <location>
        <begin position="27"/>
        <end position="147"/>
    </location>
</feature>
<dbReference type="Gene3D" id="2.90.10.10">
    <property type="entry name" value="Bulb-type lectin domain"/>
    <property type="match status" value="2"/>
</dbReference>
<gene>
    <name evidence="24" type="ORF">GSMUA_181350.1</name>
</gene>
<keyword evidence="10 18" id="KW-0067">ATP-binding</keyword>
<feature type="binding site" evidence="19">
    <location>
        <position position="539"/>
    </location>
    <ligand>
        <name>ATP</name>
        <dbReference type="ChEBI" id="CHEBI:30616"/>
    </ligand>
</feature>
<dbReference type="InParanoid" id="A0A804JNX2"/>
<keyword evidence="26" id="KW-1185">Reference proteome</keyword>
<evidence type="ECO:0000313" key="25">
    <source>
        <dbReference type="EnsemblPlants" id="Ma06_p35180.1"/>
    </source>
</evidence>
<evidence type="ECO:0000256" key="6">
    <source>
        <dbReference type="ARBA" id="ARBA00022729"/>
    </source>
</evidence>
<evidence type="ECO:0000256" key="11">
    <source>
        <dbReference type="ARBA" id="ARBA00022989"/>
    </source>
</evidence>
<dbReference type="GO" id="GO:0048544">
    <property type="term" value="P:recognition of pollen"/>
    <property type="evidence" value="ECO:0007669"/>
    <property type="project" value="InterPro"/>
</dbReference>
<keyword evidence="12 20" id="KW-0472">Membrane</keyword>
<feature type="transmembrane region" description="Helical" evidence="20">
    <location>
        <begin position="446"/>
        <end position="473"/>
    </location>
</feature>
<dbReference type="EC" id="2.7.11.1" evidence="18"/>
<reference evidence="24" key="1">
    <citation type="submission" date="2021-03" db="EMBL/GenBank/DDBJ databases">
        <authorList>
            <consortium name="Genoscope - CEA"/>
            <person name="William W."/>
        </authorList>
    </citation>
    <scope>NUCLEOTIDE SEQUENCE</scope>
    <source>
        <strain evidence="24">Doubled-haploid Pahang</strain>
    </source>
</reference>
<evidence type="ECO:0000256" key="7">
    <source>
        <dbReference type="ARBA" id="ARBA00022734"/>
    </source>
</evidence>
<evidence type="ECO:0000256" key="15">
    <source>
        <dbReference type="ARBA" id="ARBA00023180"/>
    </source>
</evidence>
<keyword evidence="5 20" id="KW-0812">Transmembrane</keyword>
<dbReference type="InterPro" id="IPR036426">
    <property type="entry name" value="Bulb-type_lectin_dom_sf"/>
</dbReference>
<keyword evidence="8 18" id="KW-0547">Nucleotide-binding</keyword>
<evidence type="ECO:0000256" key="1">
    <source>
        <dbReference type="ARBA" id="ARBA00004479"/>
    </source>
</evidence>
<sequence length="791" mass="88251">MASAMFYVLLFFPFGLQLAQGADESRVANITLGSSIRPATNPTAWFSPSGRFALGFYYEDGGFYVGVWLQTSPGNNTVIWTAKRDDAPVFEDAMLQLTEQGLQLTQTNKEDILITNLQVGASTASMLDSGNFIIYDANFESQWESFSLPTDTIISGQTLQPGNELISSISETSHSSGRFRLKMQDDGNLVSYPVNTTDTAENAYWASSSNGKPVISLNLDNHGGLYLLFQNESRICNLTNDNHVCDYSSTNTSDLGKTSNNISMSDRIYRATLNVDGILQVYAHDLESNTSKVLFEIPETKDKCTIKGTCGFNSYCTSMGEKLVCMCFPGFDYIDANRTWIGCKQNLTGGGCDLKRDNMVLNMSKLNNIGSVDDTYTAPFPLDTVEACSDACLTDCNCEAALFDDGSCSKQKFPLRYARRDTSSVMLIKVVGTKGPTGSTLIKKELSIKILCAIVAVVTGLVTAFVALGFFLYRHQVRRYKRISRKRELELVDEIALRRFNFKDLRDATDDFKQVLGKGAFGTVFKGVLPNNDRAVAIKRLEKVIDEGEREFRTEMRVIGRTHHRNLVRLLGFCDEGPHRLLVYEFMSNGSLADLIFQVDRQPSWSERTRITLDIARGIHYLHDECEASIIHCDIKPQNILMDDNWTAKISDFGLAKLLMPSQTRTFTGIRGTRGYLAPEWHKNAPITVKADVYSFGIMLLEIVCCRKNMELEAEVDEIMLLDWVYGCFVTGALENLVPDEADMTELNRLVKVGLWCIQSEPASRPNMKNVVMMLEGSIDISIPPPPTSSF</sequence>
<dbReference type="InterPro" id="IPR000858">
    <property type="entry name" value="S_locus_glycoprot_dom"/>
</dbReference>
<evidence type="ECO:0000313" key="24">
    <source>
        <dbReference type="EMBL" id="CAG1848340.1"/>
    </source>
</evidence>
<feature type="chain" id="PRO_5033611823" description="Receptor-like serine/threonine-protein kinase" evidence="21">
    <location>
        <begin position="22"/>
        <end position="791"/>
    </location>
</feature>
<dbReference type="Pfam" id="PF00954">
    <property type="entry name" value="S_locus_glycop"/>
    <property type="match status" value="1"/>
</dbReference>
<keyword evidence="11 20" id="KW-1133">Transmembrane helix</keyword>
<keyword evidence="14" id="KW-0675">Receptor</keyword>
<reference evidence="25" key="2">
    <citation type="submission" date="2021-05" db="UniProtKB">
        <authorList>
            <consortium name="EnsemblPlants"/>
        </authorList>
    </citation>
    <scope>IDENTIFICATION</scope>
    <source>
        <strain evidence="25">subsp. malaccensis</strain>
    </source>
</reference>
<evidence type="ECO:0000256" key="18">
    <source>
        <dbReference type="PIRNR" id="PIRNR000641"/>
    </source>
</evidence>
<dbReference type="PROSITE" id="PS00107">
    <property type="entry name" value="PROTEIN_KINASE_ATP"/>
    <property type="match status" value="1"/>
</dbReference>
<dbReference type="PROSITE" id="PS50927">
    <property type="entry name" value="BULB_LECTIN"/>
    <property type="match status" value="2"/>
</dbReference>
<dbReference type="Proteomes" id="UP000012960">
    <property type="component" value="Unplaced"/>
</dbReference>
<dbReference type="PROSITE" id="PS00108">
    <property type="entry name" value="PROTEIN_KINASE_ST"/>
    <property type="match status" value="1"/>
</dbReference>
<comment type="similarity">
    <text evidence="18">Belongs to the protein kinase superfamily. Ser/Thr protein kinase family.</text>
</comment>
<dbReference type="SUPFAM" id="SSF51110">
    <property type="entry name" value="alpha-D-mannose-specific plant lectins"/>
    <property type="match status" value="2"/>
</dbReference>
<dbReference type="Pfam" id="PF01453">
    <property type="entry name" value="B_lectin"/>
    <property type="match status" value="1"/>
</dbReference>
<dbReference type="InterPro" id="IPR001480">
    <property type="entry name" value="Bulb-type_lectin_dom"/>
</dbReference>
<dbReference type="PANTHER" id="PTHR47976:SF7">
    <property type="entry name" value="RECEPTOR-LIKE SERINE_THREONINE-PROTEIN KINASE"/>
    <property type="match status" value="1"/>
</dbReference>
<protein>
    <recommendedName>
        <fullName evidence="18">Receptor-like serine/threonine-protein kinase</fullName>
        <ecNumber evidence="18">2.7.11.1</ecNumber>
    </recommendedName>
</protein>
<keyword evidence="6 21" id="KW-0732">Signal</keyword>
<dbReference type="SUPFAM" id="SSF56112">
    <property type="entry name" value="Protein kinase-like (PK-like)"/>
    <property type="match status" value="1"/>
</dbReference>
<evidence type="ECO:0000256" key="4">
    <source>
        <dbReference type="ARBA" id="ARBA00022679"/>
    </source>
</evidence>
<keyword evidence="4 18" id="KW-0808">Transferase</keyword>
<dbReference type="GO" id="GO:0004672">
    <property type="term" value="F:protein kinase activity"/>
    <property type="evidence" value="ECO:0000318"/>
    <property type="project" value="GO_Central"/>
</dbReference>
<comment type="subcellular location">
    <subcellularLocation>
        <location evidence="1">Membrane</location>
        <topology evidence="1">Single-pass type I membrane protein</topology>
    </subcellularLocation>
</comment>
<dbReference type="InterPro" id="IPR000719">
    <property type="entry name" value="Prot_kinase_dom"/>
</dbReference>
<dbReference type="GO" id="GO:0004674">
    <property type="term" value="F:protein serine/threonine kinase activity"/>
    <property type="evidence" value="ECO:0007669"/>
    <property type="project" value="UniProtKB-KW"/>
</dbReference>
<evidence type="ECO:0000256" key="10">
    <source>
        <dbReference type="ARBA" id="ARBA00022840"/>
    </source>
</evidence>
<comment type="catalytic activity">
    <reaction evidence="16 18">
        <text>L-threonyl-[protein] + ATP = O-phospho-L-threonyl-[protein] + ADP + H(+)</text>
        <dbReference type="Rhea" id="RHEA:46608"/>
        <dbReference type="Rhea" id="RHEA-COMP:11060"/>
        <dbReference type="Rhea" id="RHEA-COMP:11605"/>
        <dbReference type="ChEBI" id="CHEBI:15378"/>
        <dbReference type="ChEBI" id="CHEBI:30013"/>
        <dbReference type="ChEBI" id="CHEBI:30616"/>
        <dbReference type="ChEBI" id="CHEBI:61977"/>
        <dbReference type="ChEBI" id="CHEBI:456216"/>
        <dbReference type="EC" id="2.7.11.1"/>
    </reaction>
</comment>
<keyword evidence="7" id="KW-0430">Lectin</keyword>
<evidence type="ECO:0000256" key="8">
    <source>
        <dbReference type="ARBA" id="ARBA00022741"/>
    </source>
</evidence>
<dbReference type="CDD" id="cd14066">
    <property type="entry name" value="STKc_IRAK"/>
    <property type="match status" value="1"/>
</dbReference>
<keyword evidence="15" id="KW-0325">Glycoprotein</keyword>
<dbReference type="InterPro" id="IPR017441">
    <property type="entry name" value="Protein_kinase_ATP_BS"/>
</dbReference>
<accession>A0A804JNX2</accession>
<dbReference type="FunFam" id="2.90.10.10:FF:000026">
    <property type="entry name" value="Serine/threonine-protein kinase"/>
    <property type="match status" value="1"/>
</dbReference>
<evidence type="ECO:0000256" key="3">
    <source>
        <dbReference type="ARBA" id="ARBA00022536"/>
    </source>
</evidence>
<dbReference type="OrthoDB" id="758220at2759"/>
<dbReference type="Gene3D" id="3.30.200.20">
    <property type="entry name" value="Phosphorylase Kinase, domain 1"/>
    <property type="match status" value="1"/>
</dbReference>
<dbReference type="AlphaFoldDB" id="A0A804JNX2"/>
<dbReference type="Gene3D" id="1.10.510.10">
    <property type="entry name" value="Transferase(Phosphotransferase) domain 1"/>
    <property type="match status" value="1"/>
</dbReference>
<evidence type="ECO:0000256" key="14">
    <source>
        <dbReference type="ARBA" id="ARBA00023170"/>
    </source>
</evidence>
<dbReference type="EMBL" id="HG996471">
    <property type="protein sequence ID" value="CAG1848340.1"/>
    <property type="molecule type" value="Genomic_DNA"/>
</dbReference>
<keyword evidence="2 18" id="KW-0723">Serine/threonine-protein kinase</keyword>
<evidence type="ECO:0000313" key="26">
    <source>
        <dbReference type="Proteomes" id="UP000012960"/>
    </source>
</evidence>
<organism evidence="25 26">
    <name type="scientific">Musa acuminata subsp. malaccensis</name>
    <name type="common">Wild banana</name>
    <name type="synonym">Musa malaccensis</name>
    <dbReference type="NCBI Taxonomy" id="214687"/>
    <lineage>
        <taxon>Eukaryota</taxon>
        <taxon>Viridiplantae</taxon>
        <taxon>Streptophyta</taxon>
        <taxon>Embryophyta</taxon>
        <taxon>Tracheophyta</taxon>
        <taxon>Spermatophyta</taxon>
        <taxon>Magnoliopsida</taxon>
        <taxon>Liliopsida</taxon>
        <taxon>Zingiberales</taxon>
        <taxon>Musaceae</taxon>
        <taxon>Musa</taxon>
    </lineage>
</organism>
<dbReference type="GO" id="GO:0030246">
    <property type="term" value="F:carbohydrate binding"/>
    <property type="evidence" value="ECO:0007669"/>
    <property type="project" value="UniProtKB-KW"/>
</dbReference>
<evidence type="ECO:0000256" key="2">
    <source>
        <dbReference type="ARBA" id="ARBA00022527"/>
    </source>
</evidence>
<dbReference type="FunFam" id="3.30.200.20:FF:000059">
    <property type="entry name" value="S-receptor-like serine/threonine-protein kinase"/>
    <property type="match status" value="1"/>
</dbReference>
<evidence type="ECO:0000256" key="12">
    <source>
        <dbReference type="ARBA" id="ARBA00023136"/>
    </source>
</evidence>
<evidence type="ECO:0000259" key="22">
    <source>
        <dbReference type="PROSITE" id="PS50011"/>
    </source>
</evidence>
<dbReference type="EnsemblPlants" id="Ma06_t35180.1">
    <property type="protein sequence ID" value="Ma06_p35180.1"/>
    <property type="gene ID" value="Ma06_g35180"/>
</dbReference>
<dbReference type="Gramene" id="Ma06_t35180.1">
    <property type="protein sequence ID" value="Ma06_p35180.1"/>
    <property type="gene ID" value="Ma06_g35180"/>
</dbReference>
<dbReference type="PIRSF" id="PIRSF000641">
    <property type="entry name" value="SRK"/>
    <property type="match status" value="1"/>
</dbReference>
<evidence type="ECO:0000256" key="21">
    <source>
        <dbReference type="SAM" id="SignalP"/>
    </source>
</evidence>
<evidence type="ECO:0000256" key="19">
    <source>
        <dbReference type="PROSITE-ProRule" id="PRU10141"/>
    </source>
</evidence>
<feature type="domain" description="Bulb-type lectin" evidence="23">
    <location>
        <begin position="150"/>
        <end position="294"/>
    </location>
</feature>
<dbReference type="GO" id="GO:0016020">
    <property type="term" value="C:membrane"/>
    <property type="evidence" value="ECO:0007669"/>
    <property type="project" value="UniProtKB-SubCell"/>
</dbReference>
<evidence type="ECO:0000256" key="9">
    <source>
        <dbReference type="ARBA" id="ARBA00022777"/>
    </source>
</evidence>
<comment type="catalytic activity">
    <reaction evidence="17 18">
        <text>L-seryl-[protein] + ATP = O-phospho-L-seryl-[protein] + ADP + H(+)</text>
        <dbReference type="Rhea" id="RHEA:17989"/>
        <dbReference type="Rhea" id="RHEA-COMP:9863"/>
        <dbReference type="Rhea" id="RHEA-COMP:11604"/>
        <dbReference type="ChEBI" id="CHEBI:15378"/>
        <dbReference type="ChEBI" id="CHEBI:29999"/>
        <dbReference type="ChEBI" id="CHEBI:30616"/>
        <dbReference type="ChEBI" id="CHEBI:83421"/>
        <dbReference type="ChEBI" id="CHEBI:456216"/>
        <dbReference type="EC" id="2.7.11.1"/>
    </reaction>
</comment>
<keyword evidence="9 18" id="KW-0418">Kinase</keyword>
<dbReference type="InterPro" id="IPR011009">
    <property type="entry name" value="Kinase-like_dom_sf"/>
</dbReference>
<dbReference type="InterPro" id="IPR008271">
    <property type="entry name" value="Ser/Thr_kinase_AS"/>
</dbReference>
<dbReference type="GO" id="GO:0005524">
    <property type="term" value="F:ATP binding"/>
    <property type="evidence" value="ECO:0007669"/>
    <property type="project" value="UniProtKB-UniRule"/>
</dbReference>
<proteinExistence type="inferred from homology"/>
<dbReference type="SMART" id="SM00220">
    <property type="entry name" value="S_TKc"/>
    <property type="match status" value="1"/>
</dbReference>
<evidence type="ECO:0000259" key="23">
    <source>
        <dbReference type="PROSITE" id="PS50927"/>
    </source>
</evidence>
<dbReference type="FunFam" id="1.10.510.10:FF:000237">
    <property type="entry name" value="G-type lectin S-receptor-like serine/threonine-protein kinase"/>
    <property type="match status" value="1"/>
</dbReference>
<dbReference type="InterPro" id="IPR024171">
    <property type="entry name" value="SRK-like_kinase"/>
</dbReference>
<dbReference type="SMART" id="SM00108">
    <property type="entry name" value="B_lectin"/>
    <property type="match status" value="1"/>
</dbReference>
<dbReference type="PROSITE" id="PS50011">
    <property type="entry name" value="PROTEIN_KINASE_DOM"/>
    <property type="match status" value="1"/>
</dbReference>
<name>A0A804JNX2_MUSAM</name>
<evidence type="ECO:0000256" key="20">
    <source>
        <dbReference type="SAM" id="Phobius"/>
    </source>
</evidence>
<keyword evidence="3" id="KW-0245">EGF-like domain</keyword>
<dbReference type="OMA" id="NAYWASS"/>
<feature type="domain" description="Protein kinase" evidence="22">
    <location>
        <begin position="510"/>
        <end position="779"/>
    </location>
</feature>
<evidence type="ECO:0000256" key="13">
    <source>
        <dbReference type="ARBA" id="ARBA00023157"/>
    </source>
</evidence>
<dbReference type="InterPro" id="IPR051343">
    <property type="entry name" value="G-type_lectin_kinases/EP1-like"/>
</dbReference>